<dbReference type="EMBL" id="CP000482">
    <property type="protein sequence ID" value="ABL00724.1"/>
    <property type="molecule type" value="Genomic_DNA"/>
</dbReference>
<evidence type="ECO:0000256" key="1">
    <source>
        <dbReference type="SAM" id="MobiDB-lite"/>
    </source>
</evidence>
<feature type="region of interest" description="Disordered" evidence="1">
    <location>
        <begin position="76"/>
        <end position="105"/>
    </location>
</feature>
<evidence type="ECO:0000313" key="3">
    <source>
        <dbReference type="Proteomes" id="UP000006732"/>
    </source>
</evidence>
<name>A1ATQ3_PELPD</name>
<dbReference type="AlphaFoldDB" id="A1ATQ3"/>
<dbReference type="KEGG" id="ppd:Ppro_3130"/>
<dbReference type="InterPro" id="IPR047675">
    <property type="entry name" value="Putative_zinc-bd"/>
</dbReference>
<sequence>MDKTTHKELVRKLRAYNAERDLRFAAWEESGYDHLMTPQYHPMPPELAELACGAKTRTGTPCKRKDIYSNGRCKFHGGLSTGPTTEEGKRKAAMNGVRPKKKRSL</sequence>
<reference evidence="2 3" key="1">
    <citation type="submission" date="2006-10" db="EMBL/GenBank/DDBJ databases">
        <title>Complete sequence of chromosome of Pelobacter propionicus DSM 2379.</title>
        <authorList>
            <consortium name="US DOE Joint Genome Institute"/>
            <person name="Copeland A."/>
            <person name="Lucas S."/>
            <person name="Lapidus A."/>
            <person name="Barry K."/>
            <person name="Detter J.C."/>
            <person name="Glavina del Rio T."/>
            <person name="Hammon N."/>
            <person name="Israni S."/>
            <person name="Dalin E."/>
            <person name="Tice H."/>
            <person name="Pitluck S."/>
            <person name="Saunders E."/>
            <person name="Brettin T."/>
            <person name="Bruce D."/>
            <person name="Han C."/>
            <person name="Tapia R."/>
            <person name="Schmutz J."/>
            <person name="Larimer F."/>
            <person name="Land M."/>
            <person name="Hauser L."/>
            <person name="Kyrpides N."/>
            <person name="Kim E."/>
            <person name="Lovley D."/>
            <person name="Richardson P."/>
        </authorList>
    </citation>
    <scope>NUCLEOTIDE SEQUENCE [LARGE SCALE GENOMIC DNA]</scope>
    <source>
        <strain evidence="3">DSM 2379 / NBRC 103807 / OttBd1</strain>
    </source>
</reference>
<dbReference type="HOGENOM" id="CLU_145299_0_0_7"/>
<gene>
    <name evidence="2" type="ordered locus">Ppro_3130</name>
</gene>
<accession>A1ATQ3</accession>
<dbReference type="Proteomes" id="UP000006732">
    <property type="component" value="Chromosome"/>
</dbReference>
<proteinExistence type="predicted"/>
<protein>
    <submittedName>
        <fullName evidence="2">Uncharacterized protein</fullName>
    </submittedName>
</protein>
<dbReference type="NCBIfam" id="NF041373">
    <property type="entry name" value="HGG_STG"/>
    <property type="match status" value="1"/>
</dbReference>
<dbReference type="eggNOG" id="ENOG50335NX">
    <property type="taxonomic scope" value="Bacteria"/>
</dbReference>
<keyword evidence="3" id="KW-1185">Reference proteome</keyword>
<evidence type="ECO:0000313" key="2">
    <source>
        <dbReference type="EMBL" id="ABL00724.1"/>
    </source>
</evidence>
<organism evidence="2 3">
    <name type="scientific">Pelobacter propionicus (strain DSM 2379 / NBRC 103807 / OttBd1)</name>
    <dbReference type="NCBI Taxonomy" id="338966"/>
    <lineage>
        <taxon>Bacteria</taxon>
        <taxon>Pseudomonadati</taxon>
        <taxon>Thermodesulfobacteriota</taxon>
        <taxon>Desulfuromonadia</taxon>
        <taxon>Desulfuromonadales</taxon>
        <taxon>Desulfuromonadaceae</taxon>
        <taxon>Pelobacter</taxon>
    </lineage>
</organism>